<protein>
    <submittedName>
        <fullName evidence="4">Restriction endonuclease subunit M</fullName>
    </submittedName>
</protein>
<gene>
    <name evidence="4" type="ORF">A2215_04015</name>
</gene>
<proteinExistence type="predicted"/>
<name>A0A1F5EET0_9BACT</name>
<dbReference type="GO" id="GO:0008170">
    <property type="term" value="F:N-methyltransferase activity"/>
    <property type="evidence" value="ECO:0007669"/>
    <property type="project" value="InterPro"/>
</dbReference>
<keyword evidence="4" id="KW-0255">Endonuclease</keyword>
<keyword evidence="2" id="KW-0808">Transferase</keyword>
<evidence type="ECO:0000313" key="5">
    <source>
        <dbReference type="Proteomes" id="UP000178583"/>
    </source>
</evidence>
<feature type="domain" description="DNA methylase N-4/N-6" evidence="3">
    <location>
        <begin position="69"/>
        <end position="166"/>
    </location>
</feature>
<evidence type="ECO:0000313" key="4">
    <source>
        <dbReference type="EMBL" id="OGD65937.1"/>
    </source>
</evidence>
<dbReference type="Pfam" id="PF01555">
    <property type="entry name" value="N6_N4_Mtase"/>
    <property type="match status" value="1"/>
</dbReference>
<dbReference type="EMBL" id="MEZY01000002">
    <property type="protein sequence ID" value="OGD65937.1"/>
    <property type="molecule type" value="Genomic_DNA"/>
</dbReference>
<dbReference type="GO" id="GO:0004519">
    <property type="term" value="F:endonuclease activity"/>
    <property type="evidence" value="ECO:0007669"/>
    <property type="project" value="UniProtKB-KW"/>
</dbReference>
<dbReference type="Proteomes" id="UP000178583">
    <property type="component" value="Unassembled WGS sequence"/>
</dbReference>
<evidence type="ECO:0000259" key="3">
    <source>
        <dbReference type="Pfam" id="PF01555"/>
    </source>
</evidence>
<sequence>MEDLLSINQACDFVRTFFSRNVTPSNISYLVQYGRVRKFGNNGSTQVVKIDLMDYYNSTNVRSREKYWKDKLGHDLNWALSFEQFKEYETTKHVHRLHPYKGKFIPQLVEYFLDGHVDKFKKNIYFKQGDILLDPFMGSGTTLVQSNELGIHSVGVDVSRFNCMIAETKLLDYDFNDVERQINKMKLLINNYETDKNIMPFENTLLRELTIFNNDNFPSPEYKYKFATKEINEKNYSAEKEKELLKRYLDLAKKYEIELNTQSSDGFLNKWYIKNVKNEIGFVFNQIKKINNIKTKKILAVILSRTIRSCRATTHSDLATLKEPQTTTYYCWKHKKICKPIFSIKSWFNRYADDTLDRIKTYDELKKNSHCAIIPSDSRTVDIAEEISRRNKKLYQLFKKQKIKGIFSSPPYVGQIDYHEQHAYAYDLFGFKRQDQLEIGPLFKGKGTEARNSYIEGISDVLNNCRKYLSSDYDVFLVANDKYNMYPEIARRSGMKIINQFKRPVLNRTERDKSPYSEIIFHIKNIG</sequence>
<reference evidence="4 5" key="1">
    <citation type="journal article" date="2016" name="Nat. Commun.">
        <title>Thousands of microbial genomes shed light on interconnected biogeochemical processes in an aquifer system.</title>
        <authorList>
            <person name="Anantharaman K."/>
            <person name="Brown C.T."/>
            <person name="Hug L.A."/>
            <person name="Sharon I."/>
            <person name="Castelle C.J."/>
            <person name="Probst A.J."/>
            <person name="Thomas B.C."/>
            <person name="Singh A."/>
            <person name="Wilkins M.J."/>
            <person name="Karaoz U."/>
            <person name="Brodie E.L."/>
            <person name="Williams K.H."/>
            <person name="Hubbard S.S."/>
            <person name="Banfield J.F."/>
        </authorList>
    </citation>
    <scope>NUCLEOTIDE SEQUENCE [LARGE SCALE GENOMIC DNA]</scope>
</reference>
<dbReference type="STRING" id="1797472.A2215_04015"/>
<evidence type="ECO:0000256" key="2">
    <source>
        <dbReference type="ARBA" id="ARBA00022679"/>
    </source>
</evidence>
<comment type="caution">
    <text evidence="4">The sequence shown here is derived from an EMBL/GenBank/DDBJ whole genome shotgun (WGS) entry which is preliminary data.</text>
</comment>
<dbReference type="AlphaFoldDB" id="A0A1F5EET0"/>
<keyword evidence="1" id="KW-0489">Methyltransferase</keyword>
<dbReference type="Gene3D" id="3.40.50.150">
    <property type="entry name" value="Vaccinia Virus protein VP39"/>
    <property type="match status" value="2"/>
</dbReference>
<organism evidence="4 5">
    <name type="scientific">Candidatus Berkelbacteria bacterium RIFOXYA2_FULL_43_10</name>
    <dbReference type="NCBI Taxonomy" id="1797472"/>
    <lineage>
        <taxon>Bacteria</taxon>
        <taxon>Candidatus Berkelbacteria</taxon>
    </lineage>
</organism>
<dbReference type="GO" id="GO:0003677">
    <property type="term" value="F:DNA binding"/>
    <property type="evidence" value="ECO:0007669"/>
    <property type="project" value="InterPro"/>
</dbReference>
<evidence type="ECO:0000256" key="1">
    <source>
        <dbReference type="ARBA" id="ARBA00022603"/>
    </source>
</evidence>
<dbReference type="SUPFAM" id="SSF53335">
    <property type="entry name" value="S-adenosyl-L-methionine-dependent methyltransferases"/>
    <property type="match status" value="2"/>
</dbReference>
<accession>A0A1F5EET0</accession>
<keyword evidence="4" id="KW-0378">Hydrolase</keyword>
<dbReference type="InterPro" id="IPR002941">
    <property type="entry name" value="DNA_methylase_N4/N6"/>
</dbReference>
<keyword evidence="4" id="KW-0540">Nuclease</keyword>
<dbReference type="GO" id="GO:0032259">
    <property type="term" value="P:methylation"/>
    <property type="evidence" value="ECO:0007669"/>
    <property type="project" value="UniProtKB-KW"/>
</dbReference>
<dbReference type="InterPro" id="IPR029063">
    <property type="entry name" value="SAM-dependent_MTases_sf"/>
</dbReference>